<proteinExistence type="predicted"/>
<dbReference type="Proteomes" id="UP001147695">
    <property type="component" value="Unassembled WGS sequence"/>
</dbReference>
<feature type="compositionally biased region" description="Polar residues" evidence="1">
    <location>
        <begin position="115"/>
        <end position="124"/>
    </location>
</feature>
<name>A0A9W9Q3V1_PENBR</name>
<comment type="caution">
    <text evidence="2">The sequence shown here is derived from an EMBL/GenBank/DDBJ whole genome shotgun (WGS) entry which is preliminary data.</text>
</comment>
<evidence type="ECO:0000256" key="1">
    <source>
        <dbReference type="SAM" id="MobiDB-lite"/>
    </source>
</evidence>
<organism evidence="2 3">
    <name type="scientific">Penicillium brevicompactum</name>
    <dbReference type="NCBI Taxonomy" id="5074"/>
    <lineage>
        <taxon>Eukaryota</taxon>
        <taxon>Fungi</taxon>
        <taxon>Dikarya</taxon>
        <taxon>Ascomycota</taxon>
        <taxon>Pezizomycotina</taxon>
        <taxon>Eurotiomycetes</taxon>
        <taxon>Eurotiomycetidae</taxon>
        <taxon>Eurotiales</taxon>
        <taxon>Aspergillaceae</taxon>
        <taxon>Penicillium</taxon>
    </lineage>
</organism>
<evidence type="ECO:0000313" key="3">
    <source>
        <dbReference type="Proteomes" id="UP001147695"/>
    </source>
</evidence>
<dbReference type="AlphaFoldDB" id="A0A9W9Q3V1"/>
<dbReference type="EMBL" id="JAPZBQ010000006">
    <property type="protein sequence ID" value="KAJ5322872.1"/>
    <property type="molecule type" value="Genomic_DNA"/>
</dbReference>
<gene>
    <name evidence="2" type="ORF">N7452_011161</name>
</gene>
<evidence type="ECO:0000313" key="2">
    <source>
        <dbReference type="EMBL" id="KAJ5322872.1"/>
    </source>
</evidence>
<reference evidence="2" key="2">
    <citation type="journal article" date="2023" name="IMA Fungus">
        <title>Comparative genomic study of the Penicillium genus elucidates a diverse pangenome and 15 lateral gene transfer events.</title>
        <authorList>
            <person name="Petersen C."/>
            <person name="Sorensen T."/>
            <person name="Nielsen M.R."/>
            <person name="Sondergaard T.E."/>
            <person name="Sorensen J.L."/>
            <person name="Fitzpatrick D.A."/>
            <person name="Frisvad J.C."/>
            <person name="Nielsen K.L."/>
        </authorList>
    </citation>
    <scope>NUCLEOTIDE SEQUENCE</scope>
    <source>
        <strain evidence="2">IBT 35673</strain>
    </source>
</reference>
<protein>
    <submittedName>
        <fullName evidence="2">Uncharacterized protein</fullName>
    </submittedName>
</protein>
<feature type="region of interest" description="Disordered" evidence="1">
    <location>
        <begin position="100"/>
        <end position="124"/>
    </location>
</feature>
<sequence length="236" mass="27103">MSSPAPDSEGESPEKDTNFRLLLEDLDRLLPRIPPYRPTFMNRIKRRVCLGYKSRIERRERCRELIDLLHEEIESMYEETDKTIKFKADVRGLLLKAGNNEVAPDTSPRQPEAAISTSSPSTPIENSDNIDLDFITSLRCTSLHRLSLLLKVVMYEDHQIQSDMRESHMLFSLQVAGINWFWVLILFCGLPEWLKLFATVVNFGLSCLLWHESYELDGAKIFHGMWKSASTPANSG</sequence>
<accession>A0A9W9Q3V1</accession>
<reference evidence="2" key="1">
    <citation type="submission" date="2022-12" db="EMBL/GenBank/DDBJ databases">
        <authorList>
            <person name="Petersen C."/>
        </authorList>
    </citation>
    <scope>NUCLEOTIDE SEQUENCE</scope>
    <source>
        <strain evidence="2">IBT 35673</strain>
    </source>
</reference>